<keyword evidence="2" id="KW-1185">Reference proteome</keyword>
<accession>A0A6G0VMH6</accession>
<comment type="caution">
    <text evidence="1">The sequence shown here is derived from an EMBL/GenBank/DDBJ whole genome shotgun (WGS) entry which is preliminary data.</text>
</comment>
<evidence type="ECO:0000313" key="2">
    <source>
        <dbReference type="Proteomes" id="UP000478052"/>
    </source>
</evidence>
<evidence type="ECO:0000313" key="1">
    <source>
        <dbReference type="EMBL" id="KAF0701913.1"/>
    </source>
</evidence>
<gene>
    <name evidence="1" type="ORF">FWK35_00036907</name>
</gene>
<dbReference type="EMBL" id="VUJU01014507">
    <property type="protein sequence ID" value="KAF0701913.1"/>
    <property type="molecule type" value="Genomic_DNA"/>
</dbReference>
<name>A0A6G0VMH6_APHCR</name>
<protein>
    <submittedName>
        <fullName evidence="1">Zinc finger MYM-type protein 1-like</fullName>
    </submittedName>
</protein>
<dbReference type="AlphaFoldDB" id="A0A6G0VMH6"/>
<sequence length="62" mass="7305">NVQNELLVPCSHNRNMNLLSTYKLMFTLSVPQKGCERSFPKLKYIINYLRNTLNQDILESFI</sequence>
<dbReference type="Proteomes" id="UP000478052">
    <property type="component" value="Unassembled WGS sequence"/>
</dbReference>
<feature type="non-terminal residue" evidence="1">
    <location>
        <position position="1"/>
    </location>
</feature>
<organism evidence="1 2">
    <name type="scientific">Aphis craccivora</name>
    <name type="common">Cowpea aphid</name>
    <dbReference type="NCBI Taxonomy" id="307492"/>
    <lineage>
        <taxon>Eukaryota</taxon>
        <taxon>Metazoa</taxon>
        <taxon>Ecdysozoa</taxon>
        <taxon>Arthropoda</taxon>
        <taxon>Hexapoda</taxon>
        <taxon>Insecta</taxon>
        <taxon>Pterygota</taxon>
        <taxon>Neoptera</taxon>
        <taxon>Paraneoptera</taxon>
        <taxon>Hemiptera</taxon>
        <taxon>Sternorrhyncha</taxon>
        <taxon>Aphidomorpha</taxon>
        <taxon>Aphidoidea</taxon>
        <taxon>Aphididae</taxon>
        <taxon>Aphidini</taxon>
        <taxon>Aphis</taxon>
        <taxon>Aphis</taxon>
    </lineage>
</organism>
<reference evidence="1 2" key="1">
    <citation type="submission" date="2019-08" db="EMBL/GenBank/DDBJ databases">
        <title>Whole genome of Aphis craccivora.</title>
        <authorList>
            <person name="Voronova N.V."/>
            <person name="Shulinski R.S."/>
            <person name="Bandarenka Y.V."/>
            <person name="Zhorov D.G."/>
            <person name="Warner D."/>
        </authorList>
    </citation>
    <scope>NUCLEOTIDE SEQUENCE [LARGE SCALE GENOMIC DNA]</scope>
    <source>
        <strain evidence="1">180601</strain>
        <tissue evidence="1">Whole Body</tissue>
    </source>
</reference>
<proteinExistence type="predicted"/>